<protein>
    <recommendedName>
        <fullName evidence="3">Spermidine/putrescine transport system permease protein PotB</fullName>
    </recommendedName>
</protein>
<feature type="transmembrane region" description="Helical" evidence="1">
    <location>
        <begin position="20"/>
        <end position="38"/>
    </location>
</feature>
<dbReference type="EMBL" id="VSSQ01038198">
    <property type="protein sequence ID" value="MPM91086.1"/>
    <property type="molecule type" value="Genomic_DNA"/>
</dbReference>
<evidence type="ECO:0000256" key="1">
    <source>
        <dbReference type="SAM" id="Phobius"/>
    </source>
</evidence>
<comment type="caution">
    <text evidence="2">The sequence shown here is derived from an EMBL/GenBank/DDBJ whole genome shotgun (WGS) entry which is preliminary data.</text>
</comment>
<name>A0A645DP66_9ZZZZ</name>
<dbReference type="AlphaFoldDB" id="A0A645DP66"/>
<sequence length="54" mass="6182">MLYGDLIYMKFITEQSWNSGSALSIILLMFVLLSMTFMKKAERTTSDEGGGRLW</sequence>
<organism evidence="2">
    <name type="scientific">bioreactor metagenome</name>
    <dbReference type="NCBI Taxonomy" id="1076179"/>
    <lineage>
        <taxon>unclassified sequences</taxon>
        <taxon>metagenomes</taxon>
        <taxon>ecological metagenomes</taxon>
    </lineage>
</organism>
<proteinExistence type="predicted"/>
<evidence type="ECO:0000313" key="2">
    <source>
        <dbReference type="EMBL" id="MPM91086.1"/>
    </source>
</evidence>
<evidence type="ECO:0008006" key="3">
    <source>
        <dbReference type="Google" id="ProtNLM"/>
    </source>
</evidence>
<keyword evidence="1" id="KW-0472">Membrane</keyword>
<gene>
    <name evidence="2" type="ORF">SDC9_138212</name>
</gene>
<accession>A0A645DP66</accession>
<keyword evidence="1" id="KW-1133">Transmembrane helix</keyword>
<reference evidence="2" key="1">
    <citation type="submission" date="2019-08" db="EMBL/GenBank/DDBJ databases">
        <authorList>
            <person name="Kucharzyk K."/>
            <person name="Murdoch R.W."/>
            <person name="Higgins S."/>
            <person name="Loffler F."/>
        </authorList>
    </citation>
    <scope>NUCLEOTIDE SEQUENCE</scope>
</reference>
<keyword evidence="1" id="KW-0812">Transmembrane</keyword>